<dbReference type="PANTHER" id="PTHR43531">
    <property type="entry name" value="PROTEIN ICFG"/>
    <property type="match status" value="1"/>
</dbReference>
<feature type="domain" description="HAMP" evidence="6">
    <location>
        <begin position="154"/>
        <end position="206"/>
    </location>
</feature>
<keyword evidence="4" id="KW-0472">Membrane</keyword>
<dbReference type="PROSITE" id="PS50885">
    <property type="entry name" value="HAMP"/>
    <property type="match status" value="2"/>
</dbReference>
<dbReference type="PROSITE" id="PS50111">
    <property type="entry name" value="CHEMOTAXIS_TRANSDUC_2"/>
    <property type="match status" value="1"/>
</dbReference>
<dbReference type="Gene3D" id="1.10.287.950">
    <property type="entry name" value="Methyl-accepting chemotaxis protein"/>
    <property type="match status" value="1"/>
</dbReference>
<feature type="domain" description="Methyl-accepting transducer" evidence="5">
    <location>
        <begin position="211"/>
        <end position="440"/>
    </location>
</feature>
<accession>A0ABV2EMQ0</accession>
<feature type="transmembrane region" description="Helical" evidence="4">
    <location>
        <begin position="12"/>
        <end position="32"/>
    </location>
</feature>
<evidence type="ECO:0000259" key="6">
    <source>
        <dbReference type="PROSITE" id="PS50885"/>
    </source>
</evidence>
<comment type="caution">
    <text evidence="7">The sequence shown here is derived from an EMBL/GenBank/DDBJ whole genome shotgun (WGS) entry which is preliminary data.</text>
</comment>
<dbReference type="PANTHER" id="PTHR43531:SF11">
    <property type="entry name" value="METHYL-ACCEPTING CHEMOTAXIS PROTEIN 3"/>
    <property type="match status" value="1"/>
</dbReference>
<evidence type="ECO:0000259" key="5">
    <source>
        <dbReference type="PROSITE" id="PS50111"/>
    </source>
</evidence>
<dbReference type="SUPFAM" id="SSF158472">
    <property type="entry name" value="HAMP domain-like"/>
    <property type="match status" value="1"/>
</dbReference>
<dbReference type="Pfam" id="PF00672">
    <property type="entry name" value="HAMP"/>
    <property type="match status" value="1"/>
</dbReference>
<keyword evidence="4" id="KW-0812">Transmembrane</keyword>
<dbReference type="SUPFAM" id="SSF58104">
    <property type="entry name" value="Methyl-accepting chemotaxis protein (MCP) signaling domain"/>
    <property type="match status" value="1"/>
</dbReference>
<organism evidence="7 8">
    <name type="scientific">Phenylobacterium koreense</name>
    <dbReference type="NCBI Taxonomy" id="266125"/>
    <lineage>
        <taxon>Bacteria</taxon>
        <taxon>Pseudomonadati</taxon>
        <taxon>Pseudomonadota</taxon>
        <taxon>Alphaproteobacteria</taxon>
        <taxon>Caulobacterales</taxon>
        <taxon>Caulobacteraceae</taxon>
        <taxon>Phenylobacterium</taxon>
    </lineage>
</organism>
<sequence>MLKSIKARMRASWAVGLAGALSVAGLNALLLARLESSVTGDGVELVALASRINLMVGAAMLVGVVIGALFFERLIVGALGEMTRAATKLSQGDFAVVVPGAGRQDEIGEMARCLQVFRENGEARARLEAEAAEMHAEVDRKLKETEAAFAAAGRDQKLVVDAMARELARLAQGDLTVRLNESVAAEYWALKDDFNSAVERLASVVGSIASAADQIRSGSGEIANATEDLSRRTEHQAANLEETAAALDQITVTVKRTAQGADQANAVVATARKDAELSGEVVTQAVSAMGEIAESAGRISQIIGVIDEIAFQTNLLALNAGVEAARAGEAGRGFAVVASEVRALAQRSSEAAREIRDLIARSGEQVDRGVKLVGQTGEALTGIVGKVGEISGLIFEIAASAKEQSIGLAEVNSAVNQMDEFTQQNAAMVEQATAATQGLTREVGDLTERVHQFRLADVGPARAAQQRLQRVVGGGLRVV</sequence>
<evidence type="ECO:0000313" key="7">
    <source>
        <dbReference type="EMBL" id="MET3528338.1"/>
    </source>
</evidence>
<keyword evidence="8" id="KW-1185">Reference proteome</keyword>
<protein>
    <submittedName>
        <fullName evidence="7">Methyl-accepting chemotaxis protein</fullName>
    </submittedName>
</protein>
<comment type="similarity">
    <text evidence="2">Belongs to the methyl-accepting chemotaxis (MCP) protein family.</text>
</comment>
<reference evidence="7 8" key="1">
    <citation type="submission" date="2024-06" db="EMBL/GenBank/DDBJ databases">
        <title>Genomic Encyclopedia of Type Strains, Phase IV (KMG-IV): sequencing the most valuable type-strain genomes for metagenomic binning, comparative biology and taxonomic classification.</title>
        <authorList>
            <person name="Goeker M."/>
        </authorList>
    </citation>
    <scope>NUCLEOTIDE SEQUENCE [LARGE SCALE GENOMIC DNA]</scope>
    <source>
        <strain evidence="7 8">DSM 17809</strain>
    </source>
</reference>
<dbReference type="CDD" id="cd06225">
    <property type="entry name" value="HAMP"/>
    <property type="match status" value="1"/>
</dbReference>
<evidence type="ECO:0000256" key="2">
    <source>
        <dbReference type="ARBA" id="ARBA00029447"/>
    </source>
</evidence>
<name>A0ABV2EMQ0_9CAUL</name>
<gene>
    <name evidence="7" type="ORF">ABID41_003477</name>
</gene>
<keyword evidence="3" id="KW-0807">Transducer</keyword>
<dbReference type="Pfam" id="PF00015">
    <property type="entry name" value="MCPsignal"/>
    <property type="match status" value="1"/>
</dbReference>
<evidence type="ECO:0000256" key="4">
    <source>
        <dbReference type="SAM" id="Phobius"/>
    </source>
</evidence>
<dbReference type="CDD" id="cd11386">
    <property type="entry name" value="MCP_signal"/>
    <property type="match status" value="1"/>
</dbReference>
<dbReference type="RefSeq" id="WP_354298273.1">
    <property type="nucleotide sequence ID" value="NZ_JBEPLU010000003.1"/>
</dbReference>
<feature type="domain" description="HAMP" evidence="6">
    <location>
        <begin position="73"/>
        <end position="126"/>
    </location>
</feature>
<dbReference type="InterPro" id="IPR004089">
    <property type="entry name" value="MCPsignal_dom"/>
</dbReference>
<evidence type="ECO:0000313" key="8">
    <source>
        <dbReference type="Proteomes" id="UP001549110"/>
    </source>
</evidence>
<proteinExistence type="inferred from homology"/>
<keyword evidence="1" id="KW-0145">Chemotaxis</keyword>
<dbReference type="Proteomes" id="UP001549110">
    <property type="component" value="Unassembled WGS sequence"/>
</dbReference>
<dbReference type="EMBL" id="JBEPLU010000003">
    <property type="protein sequence ID" value="MET3528338.1"/>
    <property type="molecule type" value="Genomic_DNA"/>
</dbReference>
<dbReference type="SMART" id="SM00304">
    <property type="entry name" value="HAMP"/>
    <property type="match status" value="2"/>
</dbReference>
<keyword evidence="4" id="KW-1133">Transmembrane helix</keyword>
<evidence type="ECO:0000256" key="3">
    <source>
        <dbReference type="PROSITE-ProRule" id="PRU00284"/>
    </source>
</evidence>
<dbReference type="SMART" id="SM00283">
    <property type="entry name" value="MA"/>
    <property type="match status" value="1"/>
</dbReference>
<feature type="transmembrane region" description="Helical" evidence="4">
    <location>
        <begin position="52"/>
        <end position="71"/>
    </location>
</feature>
<dbReference type="InterPro" id="IPR051310">
    <property type="entry name" value="MCP_chemotaxis"/>
</dbReference>
<dbReference type="Gene3D" id="6.10.340.10">
    <property type="match status" value="1"/>
</dbReference>
<evidence type="ECO:0000256" key="1">
    <source>
        <dbReference type="ARBA" id="ARBA00022500"/>
    </source>
</evidence>
<dbReference type="InterPro" id="IPR003660">
    <property type="entry name" value="HAMP_dom"/>
</dbReference>